<protein>
    <submittedName>
        <fullName evidence="1">Uncharacterized protein</fullName>
    </submittedName>
</protein>
<dbReference type="EMBL" id="WQMT02000001">
    <property type="protein sequence ID" value="KAG9227096.1"/>
    <property type="molecule type" value="Genomic_DNA"/>
</dbReference>
<sequence>MKETRKERGGRERDRGIGENRSVPLQASEQGETSGLQQTLPSLHCHLSPSLRPKLHVHHFSQPWTFIYPIHARSCPLKRAVFGLTYHTPLSRRLIRRLPTTNDQLQPHAAISPSPSNVTPPSVLKNLPWRRAQPPTTPQPFCDTHQLPPTPTAVFSGEPKVGRTDGETSNPPANSIERETSAIAAFHRGQPFTGYGGGGDGGGVSEVIGRQSGTEVKKQAGERGTGDGVRTPNEMRTPNETNMPNETKTPRKRGTHPRMPTSTSTSNSGTTPRTALGMRTPEMRQRVRPGVKQHDV</sequence>
<gene>
    <name evidence="1" type="ORF">CCMSSC00406_0009628</name>
</gene>
<proteinExistence type="predicted"/>
<dbReference type="Proteomes" id="UP000824881">
    <property type="component" value="Unassembled WGS sequence"/>
</dbReference>
<reference evidence="1 2" key="1">
    <citation type="journal article" date="2021" name="Appl. Environ. Microbiol.">
        <title>Genetic linkage and physical mapping for an oyster mushroom Pleurotus cornucopiae and QTL analysis for the trait cap color.</title>
        <authorList>
            <person name="Zhang Y."/>
            <person name="Gao W."/>
            <person name="Sonnenberg A."/>
            <person name="Chen Q."/>
            <person name="Zhang J."/>
            <person name="Huang C."/>
        </authorList>
    </citation>
    <scope>NUCLEOTIDE SEQUENCE [LARGE SCALE GENOMIC DNA]</scope>
    <source>
        <strain evidence="1">CCMSSC00406</strain>
    </source>
</reference>
<name>A0ACB7JAG6_PLECO</name>
<evidence type="ECO:0000313" key="1">
    <source>
        <dbReference type="EMBL" id="KAG9227096.1"/>
    </source>
</evidence>
<comment type="caution">
    <text evidence="1">The sequence shown here is derived from an EMBL/GenBank/DDBJ whole genome shotgun (WGS) entry which is preliminary data.</text>
</comment>
<keyword evidence="2" id="KW-1185">Reference proteome</keyword>
<organism evidence="1 2">
    <name type="scientific">Pleurotus cornucopiae</name>
    <name type="common">Cornucopia mushroom</name>
    <dbReference type="NCBI Taxonomy" id="5321"/>
    <lineage>
        <taxon>Eukaryota</taxon>
        <taxon>Fungi</taxon>
        <taxon>Dikarya</taxon>
        <taxon>Basidiomycota</taxon>
        <taxon>Agaricomycotina</taxon>
        <taxon>Agaricomycetes</taxon>
        <taxon>Agaricomycetidae</taxon>
        <taxon>Agaricales</taxon>
        <taxon>Pleurotineae</taxon>
        <taxon>Pleurotaceae</taxon>
        <taxon>Pleurotus</taxon>
    </lineage>
</organism>
<evidence type="ECO:0000313" key="2">
    <source>
        <dbReference type="Proteomes" id="UP000824881"/>
    </source>
</evidence>
<accession>A0ACB7JAG6</accession>